<gene>
    <name evidence="1" type="ORF">L2E82_40452</name>
</gene>
<proteinExistence type="predicted"/>
<reference evidence="2" key="1">
    <citation type="journal article" date="2022" name="Mol. Ecol. Resour.">
        <title>The genomes of chicory, endive, great burdock and yacon provide insights into Asteraceae palaeo-polyploidization history and plant inulin production.</title>
        <authorList>
            <person name="Fan W."/>
            <person name="Wang S."/>
            <person name="Wang H."/>
            <person name="Wang A."/>
            <person name="Jiang F."/>
            <person name="Liu H."/>
            <person name="Zhao H."/>
            <person name="Xu D."/>
            <person name="Zhang Y."/>
        </authorList>
    </citation>
    <scope>NUCLEOTIDE SEQUENCE [LARGE SCALE GENOMIC DNA]</scope>
    <source>
        <strain evidence="2">cv. Punajuju</strain>
    </source>
</reference>
<dbReference type="EMBL" id="CM042015">
    <property type="protein sequence ID" value="KAI3710663.1"/>
    <property type="molecule type" value="Genomic_DNA"/>
</dbReference>
<evidence type="ECO:0000313" key="2">
    <source>
        <dbReference type="Proteomes" id="UP001055811"/>
    </source>
</evidence>
<organism evidence="1 2">
    <name type="scientific">Cichorium intybus</name>
    <name type="common">Chicory</name>
    <dbReference type="NCBI Taxonomy" id="13427"/>
    <lineage>
        <taxon>Eukaryota</taxon>
        <taxon>Viridiplantae</taxon>
        <taxon>Streptophyta</taxon>
        <taxon>Embryophyta</taxon>
        <taxon>Tracheophyta</taxon>
        <taxon>Spermatophyta</taxon>
        <taxon>Magnoliopsida</taxon>
        <taxon>eudicotyledons</taxon>
        <taxon>Gunneridae</taxon>
        <taxon>Pentapetalae</taxon>
        <taxon>asterids</taxon>
        <taxon>campanulids</taxon>
        <taxon>Asterales</taxon>
        <taxon>Asteraceae</taxon>
        <taxon>Cichorioideae</taxon>
        <taxon>Cichorieae</taxon>
        <taxon>Cichoriinae</taxon>
        <taxon>Cichorium</taxon>
    </lineage>
</organism>
<keyword evidence="2" id="KW-1185">Reference proteome</keyword>
<sequence>MEAMNRSCSANDHHPPSSYDEAFMQRSLIFADSLKDLKNIRKQLYSAAEFFEDSYHKSDHDQLLLESLKEYVSKAVVSTIDHLGSVTSKVNMFLDENLNEVSETDLRLLCIEQRLQTCQTYSDHEGFLQQSLMIQIPKYHKQYRLPDGRFSEAVQADKAKAELSSFRKGDTERAFTEFRSSSIAFSFAKPASNNGLEKRARSMSPSRFRIKRSGSTSPSFPFIRSGSVVRRSISPSTQQHPLEAWRSQSLYPERERRKDIEVYSKKTRNLFKALLSMHKYKNEYK</sequence>
<reference evidence="1 2" key="2">
    <citation type="journal article" date="2022" name="Mol. Ecol. Resour.">
        <title>The genomes of chicory, endive, great burdock and yacon provide insights into Asteraceae paleo-polyploidization history and plant inulin production.</title>
        <authorList>
            <person name="Fan W."/>
            <person name="Wang S."/>
            <person name="Wang H."/>
            <person name="Wang A."/>
            <person name="Jiang F."/>
            <person name="Liu H."/>
            <person name="Zhao H."/>
            <person name="Xu D."/>
            <person name="Zhang Y."/>
        </authorList>
    </citation>
    <scope>NUCLEOTIDE SEQUENCE [LARGE SCALE GENOMIC DNA]</scope>
    <source>
        <strain evidence="2">cv. Punajuju</strain>
        <tissue evidence="1">Leaves</tissue>
    </source>
</reference>
<evidence type="ECO:0000313" key="1">
    <source>
        <dbReference type="EMBL" id="KAI3710663.1"/>
    </source>
</evidence>
<name>A0ACB9ALT0_CICIN</name>
<dbReference type="Proteomes" id="UP001055811">
    <property type="component" value="Linkage Group LG07"/>
</dbReference>
<accession>A0ACB9ALT0</accession>
<comment type="caution">
    <text evidence="1">The sequence shown here is derived from an EMBL/GenBank/DDBJ whole genome shotgun (WGS) entry which is preliminary data.</text>
</comment>
<protein>
    <submittedName>
        <fullName evidence="1">Uncharacterized protein</fullName>
    </submittedName>
</protein>